<evidence type="ECO:0000313" key="2">
    <source>
        <dbReference type="Proteomes" id="UP000489600"/>
    </source>
</evidence>
<proteinExistence type="predicted"/>
<dbReference type="EMBL" id="CABITT030000007">
    <property type="protein sequence ID" value="VVB09657.1"/>
    <property type="molecule type" value="Genomic_DNA"/>
</dbReference>
<dbReference type="AlphaFoldDB" id="A0A565C7X3"/>
<accession>A0A565C7X3</accession>
<sequence length="106" mass="11985">MVWAATLLKAAISNSRIKSTDNLAPIILVISVYQHRDLHRDASDSKRLRLGDVPAATTEVVEVAVNEDHFQGIKGKIGLKHQEQEQELELFVLSIYVLLLLRYYSI</sequence>
<gene>
    <name evidence="1" type="ORF">ANE_LOCUS20101</name>
</gene>
<protein>
    <submittedName>
        <fullName evidence="1">Uncharacterized protein</fullName>
    </submittedName>
</protein>
<comment type="caution">
    <text evidence="1">The sequence shown here is derived from an EMBL/GenBank/DDBJ whole genome shotgun (WGS) entry which is preliminary data.</text>
</comment>
<organism evidence="1 2">
    <name type="scientific">Arabis nemorensis</name>
    <dbReference type="NCBI Taxonomy" id="586526"/>
    <lineage>
        <taxon>Eukaryota</taxon>
        <taxon>Viridiplantae</taxon>
        <taxon>Streptophyta</taxon>
        <taxon>Embryophyta</taxon>
        <taxon>Tracheophyta</taxon>
        <taxon>Spermatophyta</taxon>
        <taxon>Magnoliopsida</taxon>
        <taxon>eudicotyledons</taxon>
        <taxon>Gunneridae</taxon>
        <taxon>Pentapetalae</taxon>
        <taxon>rosids</taxon>
        <taxon>malvids</taxon>
        <taxon>Brassicales</taxon>
        <taxon>Brassicaceae</taxon>
        <taxon>Arabideae</taxon>
        <taxon>Arabis</taxon>
    </lineage>
</organism>
<reference evidence="1" key="1">
    <citation type="submission" date="2019-07" db="EMBL/GenBank/DDBJ databases">
        <authorList>
            <person name="Dittberner H."/>
        </authorList>
    </citation>
    <scope>NUCLEOTIDE SEQUENCE [LARGE SCALE GENOMIC DNA]</scope>
</reference>
<keyword evidence="2" id="KW-1185">Reference proteome</keyword>
<name>A0A565C7X3_9BRAS</name>
<evidence type="ECO:0000313" key="1">
    <source>
        <dbReference type="EMBL" id="VVB09657.1"/>
    </source>
</evidence>
<dbReference type="Proteomes" id="UP000489600">
    <property type="component" value="Unassembled WGS sequence"/>
</dbReference>